<feature type="domain" description="AMP-binding enzyme C-terminal" evidence="2">
    <location>
        <begin position="498"/>
        <end position="573"/>
    </location>
</feature>
<dbReference type="NCBIfam" id="NF005863">
    <property type="entry name" value="PRK07798.1"/>
    <property type="match status" value="1"/>
</dbReference>
<dbReference type="PANTHER" id="PTHR43767:SF1">
    <property type="entry name" value="NONRIBOSOMAL PEPTIDE SYNTHASE PES1 (EUROFUNG)-RELATED"/>
    <property type="match status" value="1"/>
</dbReference>
<evidence type="ECO:0000259" key="1">
    <source>
        <dbReference type="Pfam" id="PF00501"/>
    </source>
</evidence>
<dbReference type="Gene3D" id="3.30.300.30">
    <property type="match status" value="1"/>
</dbReference>
<proteinExistence type="predicted"/>
<dbReference type="InterPro" id="IPR045851">
    <property type="entry name" value="AMP-bd_C_sf"/>
</dbReference>
<dbReference type="InterPro" id="IPR000873">
    <property type="entry name" value="AMP-dep_synth/lig_dom"/>
</dbReference>
<dbReference type="InterPro" id="IPR050237">
    <property type="entry name" value="ATP-dep_AMP-bd_enzyme"/>
</dbReference>
<evidence type="ECO:0000313" key="4">
    <source>
        <dbReference type="Proteomes" id="UP000605568"/>
    </source>
</evidence>
<dbReference type="Pfam" id="PF13193">
    <property type="entry name" value="AMP-binding_C"/>
    <property type="match status" value="1"/>
</dbReference>
<gene>
    <name evidence="3" type="ORF">GCM10017774_02570</name>
</gene>
<dbReference type="Proteomes" id="UP000605568">
    <property type="component" value="Unassembled WGS sequence"/>
</dbReference>
<dbReference type="InterPro" id="IPR020845">
    <property type="entry name" value="AMP-binding_CS"/>
</dbReference>
<dbReference type="PROSITE" id="PS00455">
    <property type="entry name" value="AMP_BINDING"/>
    <property type="match status" value="1"/>
</dbReference>
<dbReference type="Pfam" id="PF00501">
    <property type="entry name" value="AMP-binding"/>
    <property type="match status" value="1"/>
</dbReference>
<sequence length="591" mass="64486">MMANMGPDKALRTSGRFIVTTRTLSTKSTNACGSVVVVIRAPPGSSLTARGIVPNSNTFYFATMALNVADLVEHAADTVPDRTALVCGSKRVTYAELEARANKLAHHLAKNGVTQGSHVGLYARNSIELVEAMLAVYKLRAVAINVNYRYTKNELQYLFGEADLTALVHERRYSPLVAEVGVPGHAVVIDDESEEPFEGADYETALAEESAERDFAPRSPDDLYILFTGGTTGMPKGVMWRHEDVWRTLGGGIDFVTGERLTDEWHQANSGKDYGLIRLCLPPLIHGAAQWAVLGALFSCSTVVLVPKFDPVEIWQVIEREKVQVAVITGDAMGRPLIEEFQRGSYDGSSLYILNSSAALFSYTVKKQYQELLPHTTLLESIGSSETGSTGIGAVPKEIVKTDGTKVKLNEDTIVIDDDGNKLEPKAGVIGKLARGGHIPIGYYKDPEKTARMFVEVDGRRFTVPGDFARFEEDGDITLLGRGNTCVNTGGEKVFPEEVEGVLKSHPDVFDALVIGVPDDLLGQRVGAIVQPRDGTTPTLSELDAHVRETLAGYKVPRSLWLVDEIGRTPSGKPDYQWAKRHVEDHAHQPV</sequence>
<evidence type="ECO:0000259" key="2">
    <source>
        <dbReference type="Pfam" id="PF13193"/>
    </source>
</evidence>
<dbReference type="PANTHER" id="PTHR43767">
    <property type="entry name" value="LONG-CHAIN-FATTY-ACID--COA LIGASE"/>
    <property type="match status" value="1"/>
</dbReference>
<comment type="caution">
    <text evidence="3">The sequence shown here is derived from an EMBL/GenBank/DDBJ whole genome shotgun (WGS) entry which is preliminary data.</text>
</comment>
<reference evidence="4" key="1">
    <citation type="journal article" date="2019" name="Int. J. Syst. Evol. Microbiol.">
        <title>The Global Catalogue of Microorganisms (GCM) 10K type strain sequencing project: providing services to taxonomists for standard genome sequencing and annotation.</title>
        <authorList>
            <consortium name="The Broad Institute Genomics Platform"/>
            <consortium name="The Broad Institute Genome Sequencing Center for Infectious Disease"/>
            <person name="Wu L."/>
            <person name="Ma J."/>
        </authorList>
    </citation>
    <scope>NUCLEOTIDE SEQUENCE [LARGE SCALE GENOMIC DNA]</scope>
    <source>
        <strain evidence="4">CGMCC 4.7367</strain>
    </source>
</reference>
<evidence type="ECO:0000313" key="3">
    <source>
        <dbReference type="EMBL" id="GHH28411.1"/>
    </source>
</evidence>
<keyword evidence="4" id="KW-1185">Reference proteome</keyword>
<dbReference type="InterPro" id="IPR025110">
    <property type="entry name" value="AMP-bd_C"/>
</dbReference>
<dbReference type="InterPro" id="IPR042099">
    <property type="entry name" value="ANL_N_sf"/>
</dbReference>
<protein>
    <submittedName>
        <fullName evidence="3">Acyl-CoA synthetase</fullName>
    </submittedName>
</protein>
<accession>A0ABQ3LX06</accession>
<name>A0ABQ3LX06_9PSEU</name>
<dbReference type="Gene3D" id="3.40.50.12780">
    <property type="entry name" value="N-terminal domain of ligase-like"/>
    <property type="match status" value="1"/>
</dbReference>
<feature type="domain" description="AMP-dependent synthetase/ligase" evidence="1">
    <location>
        <begin position="73"/>
        <end position="437"/>
    </location>
</feature>
<organism evidence="3 4">
    <name type="scientific">Lentzea cavernae</name>
    <dbReference type="NCBI Taxonomy" id="2020703"/>
    <lineage>
        <taxon>Bacteria</taxon>
        <taxon>Bacillati</taxon>
        <taxon>Actinomycetota</taxon>
        <taxon>Actinomycetes</taxon>
        <taxon>Pseudonocardiales</taxon>
        <taxon>Pseudonocardiaceae</taxon>
        <taxon>Lentzea</taxon>
    </lineage>
</organism>
<dbReference type="SUPFAM" id="SSF56801">
    <property type="entry name" value="Acetyl-CoA synthetase-like"/>
    <property type="match status" value="1"/>
</dbReference>
<dbReference type="EMBL" id="BNAR01000001">
    <property type="protein sequence ID" value="GHH28411.1"/>
    <property type="molecule type" value="Genomic_DNA"/>
</dbReference>